<dbReference type="InterPro" id="IPR003594">
    <property type="entry name" value="HATPase_dom"/>
</dbReference>
<dbReference type="CDD" id="cd06225">
    <property type="entry name" value="HAMP"/>
    <property type="match status" value="1"/>
</dbReference>
<keyword evidence="5" id="KW-0597">Phosphoprotein</keyword>
<dbReference type="Gene3D" id="3.30.565.10">
    <property type="entry name" value="Histidine kinase-like ATPase, C-terminal domain"/>
    <property type="match status" value="1"/>
</dbReference>
<evidence type="ECO:0000256" key="3">
    <source>
        <dbReference type="ARBA" id="ARBA00012438"/>
    </source>
</evidence>
<dbReference type="AlphaFoldDB" id="A0A0M0LNY7"/>
<keyword evidence="9 18" id="KW-0418">Kinase</keyword>
<dbReference type="InterPro" id="IPR003660">
    <property type="entry name" value="HAMP_dom"/>
</dbReference>
<dbReference type="InterPro" id="IPR050398">
    <property type="entry name" value="HssS/ArlS-like"/>
</dbReference>
<evidence type="ECO:0000256" key="8">
    <source>
        <dbReference type="ARBA" id="ARBA00022741"/>
    </source>
</evidence>
<dbReference type="EMBL" id="LILB01000001">
    <property type="protein sequence ID" value="KOO52423.1"/>
    <property type="molecule type" value="Genomic_DNA"/>
</dbReference>
<evidence type="ECO:0000256" key="5">
    <source>
        <dbReference type="ARBA" id="ARBA00022553"/>
    </source>
</evidence>
<keyword evidence="13 15" id="KW-0472">Membrane</keyword>
<dbReference type="PATRIC" id="fig|263475.3.peg.2159"/>
<dbReference type="GO" id="GO:0000155">
    <property type="term" value="F:phosphorelay sensor kinase activity"/>
    <property type="evidence" value="ECO:0007669"/>
    <property type="project" value="InterPro"/>
</dbReference>
<comment type="catalytic activity">
    <reaction evidence="1">
        <text>ATP + protein L-histidine = ADP + protein N-phospho-L-histidine.</text>
        <dbReference type="EC" id="2.7.13.3"/>
    </reaction>
</comment>
<reference evidence="19" key="1">
    <citation type="submission" date="2015-08" db="EMBL/GenBank/DDBJ databases">
        <title>Fjat-10028 dsm 16317.</title>
        <authorList>
            <person name="Liu B."/>
            <person name="Wang J."/>
            <person name="Zhu Y."/>
            <person name="Liu G."/>
            <person name="Chen Q."/>
            <person name="Chen Z."/>
            <person name="Lan J."/>
            <person name="Che J."/>
            <person name="Ge C."/>
            <person name="Shi H."/>
            <person name="Pan Z."/>
            <person name="Liu X."/>
        </authorList>
    </citation>
    <scope>NUCLEOTIDE SEQUENCE [LARGE SCALE GENOMIC DNA]</scope>
    <source>
        <strain evidence="19">DSM 16317</strain>
    </source>
</reference>
<dbReference type="PANTHER" id="PTHR45528">
    <property type="entry name" value="SENSOR HISTIDINE KINASE CPXA"/>
    <property type="match status" value="1"/>
</dbReference>
<protein>
    <recommendedName>
        <fullName evidence="3">histidine kinase</fullName>
        <ecNumber evidence="3">2.7.13.3</ecNumber>
    </recommendedName>
</protein>
<dbReference type="GO" id="GO:0005524">
    <property type="term" value="F:ATP binding"/>
    <property type="evidence" value="ECO:0007669"/>
    <property type="project" value="UniProtKB-KW"/>
</dbReference>
<dbReference type="SMART" id="SM00304">
    <property type="entry name" value="HAMP"/>
    <property type="match status" value="1"/>
</dbReference>
<dbReference type="EC" id="2.7.13.3" evidence="3"/>
<sequence>MSSVVICIYIFTILANIFLVDRYYILEQRKVLDKAASDILNEPKENLLNDLKKIEEKYAITIVYSEVSGSLDQINERIIMEFDKKKIKLNKFWLTEQTLDKLQEKSVNKIYDQGVSKYKVLTKFMKIDNYIIAIGLPLPHMEDTISIVNRFNIVLMSISVILIVFLVVMISNKITRPLESLKNLSQDIANLNFRKEEIVTNDEVGELAKSINIMSGKLEKAHEEINSQNKRLKELMADISHELKTPLSLVKVYEQGISDGLDDGTYRDTIEEQIEKMNALIEKLLFWTALENGTLNKSTFDIGKRIIEMTKKYKLILLEYDINLSLSIDTSKEYLIQAEKEGMDIVLDNLITNAIKYSYDKNIEITLMKESNAVKLMIANGIGEMNENDLENIWRPFYVLEKSRSKELSGTGLGLPIIKTILDNHNVDYGFELKNNKLEFFVTFV</sequence>
<comment type="caution">
    <text evidence="18">The sequence shown here is derived from an EMBL/GenBank/DDBJ whole genome shotgun (WGS) entry which is preliminary data.</text>
</comment>
<dbReference type="InterPro" id="IPR003661">
    <property type="entry name" value="HisK_dim/P_dom"/>
</dbReference>
<evidence type="ECO:0000256" key="2">
    <source>
        <dbReference type="ARBA" id="ARBA00004651"/>
    </source>
</evidence>
<evidence type="ECO:0000256" key="11">
    <source>
        <dbReference type="ARBA" id="ARBA00022989"/>
    </source>
</evidence>
<dbReference type="Pfam" id="PF00672">
    <property type="entry name" value="HAMP"/>
    <property type="match status" value="1"/>
</dbReference>
<accession>A0A0M0LNY7</accession>
<dbReference type="Pfam" id="PF00512">
    <property type="entry name" value="HisKA"/>
    <property type="match status" value="1"/>
</dbReference>
<evidence type="ECO:0000256" key="6">
    <source>
        <dbReference type="ARBA" id="ARBA00022679"/>
    </source>
</evidence>
<gene>
    <name evidence="18" type="ORF">AMD00_08510</name>
</gene>
<dbReference type="InterPro" id="IPR036890">
    <property type="entry name" value="HATPase_C_sf"/>
</dbReference>
<dbReference type="PROSITE" id="PS50109">
    <property type="entry name" value="HIS_KIN"/>
    <property type="match status" value="1"/>
</dbReference>
<proteinExistence type="predicted"/>
<evidence type="ECO:0000259" key="16">
    <source>
        <dbReference type="PROSITE" id="PS50109"/>
    </source>
</evidence>
<evidence type="ECO:0000256" key="9">
    <source>
        <dbReference type="ARBA" id="ARBA00022777"/>
    </source>
</evidence>
<keyword evidence="10" id="KW-0067">ATP-binding</keyword>
<dbReference type="InterPro" id="IPR005467">
    <property type="entry name" value="His_kinase_dom"/>
</dbReference>
<dbReference type="Proteomes" id="UP000036867">
    <property type="component" value="Unassembled WGS sequence"/>
</dbReference>
<evidence type="ECO:0000313" key="19">
    <source>
        <dbReference type="Proteomes" id="UP000036867"/>
    </source>
</evidence>
<evidence type="ECO:0000256" key="4">
    <source>
        <dbReference type="ARBA" id="ARBA00022475"/>
    </source>
</evidence>
<evidence type="ECO:0000256" key="1">
    <source>
        <dbReference type="ARBA" id="ARBA00000085"/>
    </source>
</evidence>
<dbReference type="GO" id="GO:0005886">
    <property type="term" value="C:plasma membrane"/>
    <property type="evidence" value="ECO:0007669"/>
    <property type="project" value="UniProtKB-SubCell"/>
</dbReference>
<keyword evidence="7 15" id="KW-0812">Transmembrane</keyword>
<dbReference type="Pfam" id="PF02518">
    <property type="entry name" value="HATPase_c"/>
    <property type="match status" value="1"/>
</dbReference>
<dbReference type="SUPFAM" id="SSF158472">
    <property type="entry name" value="HAMP domain-like"/>
    <property type="match status" value="1"/>
</dbReference>
<evidence type="ECO:0000256" key="12">
    <source>
        <dbReference type="ARBA" id="ARBA00023012"/>
    </source>
</evidence>
<keyword evidence="8" id="KW-0547">Nucleotide-binding</keyword>
<evidence type="ECO:0000256" key="7">
    <source>
        <dbReference type="ARBA" id="ARBA00022692"/>
    </source>
</evidence>
<organism evidence="18 19">
    <name type="scientific">Viridibacillus arvi</name>
    <dbReference type="NCBI Taxonomy" id="263475"/>
    <lineage>
        <taxon>Bacteria</taxon>
        <taxon>Bacillati</taxon>
        <taxon>Bacillota</taxon>
        <taxon>Bacilli</taxon>
        <taxon>Bacillales</taxon>
        <taxon>Caryophanaceae</taxon>
        <taxon>Viridibacillus</taxon>
    </lineage>
</organism>
<dbReference type="SMART" id="SM00387">
    <property type="entry name" value="HATPase_c"/>
    <property type="match status" value="1"/>
</dbReference>
<evidence type="ECO:0000256" key="14">
    <source>
        <dbReference type="SAM" id="Coils"/>
    </source>
</evidence>
<keyword evidence="19" id="KW-1185">Reference proteome</keyword>
<dbReference type="CDD" id="cd00082">
    <property type="entry name" value="HisKA"/>
    <property type="match status" value="1"/>
</dbReference>
<evidence type="ECO:0000313" key="18">
    <source>
        <dbReference type="EMBL" id="KOO52423.1"/>
    </source>
</evidence>
<dbReference type="CDD" id="cd00075">
    <property type="entry name" value="HATPase"/>
    <property type="match status" value="1"/>
</dbReference>
<dbReference type="PANTHER" id="PTHR45528:SF9">
    <property type="entry name" value="SENSOR HISTIDINE KINASE YBDK"/>
    <property type="match status" value="1"/>
</dbReference>
<comment type="subcellular location">
    <subcellularLocation>
        <location evidence="2">Cell membrane</location>
        <topology evidence="2">Multi-pass membrane protein</topology>
    </subcellularLocation>
</comment>
<evidence type="ECO:0000256" key="10">
    <source>
        <dbReference type="ARBA" id="ARBA00022840"/>
    </source>
</evidence>
<feature type="domain" description="Histidine kinase" evidence="16">
    <location>
        <begin position="238"/>
        <end position="430"/>
    </location>
</feature>
<evidence type="ECO:0000256" key="13">
    <source>
        <dbReference type="ARBA" id="ARBA00023136"/>
    </source>
</evidence>
<feature type="transmembrane region" description="Helical" evidence="15">
    <location>
        <begin position="151"/>
        <end position="170"/>
    </location>
</feature>
<dbReference type="SUPFAM" id="SSF55874">
    <property type="entry name" value="ATPase domain of HSP90 chaperone/DNA topoisomerase II/histidine kinase"/>
    <property type="match status" value="1"/>
</dbReference>
<dbReference type="SUPFAM" id="SSF47384">
    <property type="entry name" value="Homodimeric domain of signal transducing histidine kinase"/>
    <property type="match status" value="1"/>
</dbReference>
<keyword evidence="14" id="KW-0175">Coiled coil</keyword>
<evidence type="ECO:0000259" key="17">
    <source>
        <dbReference type="PROSITE" id="PS50885"/>
    </source>
</evidence>
<dbReference type="InterPro" id="IPR036097">
    <property type="entry name" value="HisK_dim/P_sf"/>
</dbReference>
<feature type="domain" description="HAMP" evidence="17">
    <location>
        <begin position="172"/>
        <end position="223"/>
    </location>
</feature>
<keyword evidence="11 15" id="KW-1133">Transmembrane helix</keyword>
<dbReference type="SMART" id="SM00388">
    <property type="entry name" value="HisKA"/>
    <property type="match status" value="1"/>
</dbReference>
<keyword evidence="12" id="KW-0902">Two-component regulatory system</keyword>
<name>A0A0M0LNY7_9BACL</name>
<feature type="coiled-coil region" evidence="14">
    <location>
        <begin position="181"/>
        <end position="242"/>
    </location>
</feature>
<evidence type="ECO:0000256" key="15">
    <source>
        <dbReference type="SAM" id="Phobius"/>
    </source>
</evidence>
<dbReference type="PROSITE" id="PS50885">
    <property type="entry name" value="HAMP"/>
    <property type="match status" value="1"/>
</dbReference>
<dbReference type="Gene3D" id="1.10.287.130">
    <property type="match status" value="1"/>
</dbReference>
<dbReference type="Gene3D" id="6.10.340.10">
    <property type="match status" value="1"/>
</dbReference>
<feature type="transmembrane region" description="Helical" evidence="15">
    <location>
        <begin position="6"/>
        <end position="25"/>
    </location>
</feature>
<keyword evidence="6" id="KW-0808">Transferase</keyword>
<keyword evidence="4" id="KW-1003">Cell membrane</keyword>
<dbReference type="STRING" id="263475.AMD00_08510"/>